<protein>
    <recommendedName>
        <fullName evidence="1">SWIM-type domain-containing protein</fullName>
    </recommendedName>
</protein>
<dbReference type="AlphaFoldDB" id="A0A3B0WHZ5"/>
<name>A0A3B0WHZ5_9ZZZZ</name>
<feature type="domain" description="SWIM-type" evidence="1">
    <location>
        <begin position="76"/>
        <end position="112"/>
    </location>
</feature>
<evidence type="ECO:0000259" key="1">
    <source>
        <dbReference type="PROSITE" id="PS50966"/>
    </source>
</evidence>
<dbReference type="EMBL" id="UOEU01001040">
    <property type="protein sequence ID" value="VAW43164.1"/>
    <property type="molecule type" value="Genomic_DNA"/>
</dbReference>
<dbReference type="InterPro" id="IPR007527">
    <property type="entry name" value="Znf_SWIM"/>
</dbReference>
<dbReference type="GO" id="GO:0008270">
    <property type="term" value="F:zinc ion binding"/>
    <property type="evidence" value="ECO:0007669"/>
    <property type="project" value="InterPro"/>
</dbReference>
<accession>A0A3B0WHZ5</accession>
<gene>
    <name evidence="2" type="ORF">MNBD_CHLOROFLEXI01-1655</name>
</gene>
<dbReference type="PROSITE" id="PS50966">
    <property type="entry name" value="ZF_SWIM"/>
    <property type="match status" value="1"/>
</dbReference>
<reference evidence="2" key="1">
    <citation type="submission" date="2018-06" db="EMBL/GenBank/DDBJ databases">
        <authorList>
            <person name="Zhirakovskaya E."/>
        </authorList>
    </citation>
    <scope>NUCLEOTIDE SEQUENCE</scope>
</reference>
<proteinExistence type="predicted"/>
<sequence>MAHKRKRSRFTICIEQLERGQLSMKNDEVIALREAIEARWGDANGYKMRRYVDKFWDRTRRGRTITALVQGNHGDYTVSIDARESTLMSACSCYKGKGGYCHHCAALGQTFLAKPDSFIAIVPTPLEDVHDLESLKAYLNSVTLVDLVKQLRVNGIIQKAFAESIGMSSRHLSTVKSSELHNRYYHELGATKLACLWVLEKFSKNRKE</sequence>
<evidence type="ECO:0000313" key="2">
    <source>
        <dbReference type="EMBL" id="VAW43164.1"/>
    </source>
</evidence>
<organism evidence="2">
    <name type="scientific">hydrothermal vent metagenome</name>
    <dbReference type="NCBI Taxonomy" id="652676"/>
    <lineage>
        <taxon>unclassified sequences</taxon>
        <taxon>metagenomes</taxon>
        <taxon>ecological metagenomes</taxon>
    </lineage>
</organism>